<proteinExistence type="predicted"/>
<keyword evidence="1" id="KW-0812">Transmembrane</keyword>
<dbReference type="AlphaFoldDB" id="A0AAV0Q5Z3"/>
<protein>
    <submittedName>
        <fullName evidence="2">Uncharacterized protein</fullName>
    </submittedName>
</protein>
<keyword evidence="1" id="KW-0472">Membrane</keyword>
<accession>A0AAV0Q5Z3</accession>
<evidence type="ECO:0000313" key="2">
    <source>
        <dbReference type="EMBL" id="CAI0540196.1"/>
    </source>
</evidence>
<dbReference type="Proteomes" id="UP001154282">
    <property type="component" value="Unassembled WGS sequence"/>
</dbReference>
<evidence type="ECO:0000313" key="3">
    <source>
        <dbReference type="Proteomes" id="UP001154282"/>
    </source>
</evidence>
<reference evidence="2" key="1">
    <citation type="submission" date="2022-08" db="EMBL/GenBank/DDBJ databases">
        <authorList>
            <person name="Gutierrez-Valencia J."/>
        </authorList>
    </citation>
    <scope>NUCLEOTIDE SEQUENCE</scope>
</reference>
<keyword evidence="1" id="KW-1133">Transmembrane helix</keyword>
<sequence>MVATLLIPIIYSWGIMLIAGSKVWRQYVFCLPTKSSTLRTSFFYEETMNLHLLTVYMGFMMNASVGSM</sequence>
<organism evidence="2 3">
    <name type="scientific">Linum tenue</name>
    <dbReference type="NCBI Taxonomy" id="586396"/>
    <lineage>
        <taxon>Eukaryota</taxon>
        <taxon>Viridiplantae</taxon>
        <taxon>Streptophyta</taxon>
        <taxon>Embryophyta</taxon>
        <taxon>Tracheophyta</taxon>
        <taxon>Spermatophyta</taxon>
        <taxon>Magnoliopsida</taxon>
        <taxon>eudicotyledons</taxon>
        <taxon>Gunneridae</taxon>
        <taxon>Pentapetalae</taxon>
        <taxon>rosids</taxon>
        <taxon>fabids</taxon>
        <taxon>Malpighiales</taxon>
        <taxon>Linaceae</taxon>
        <taxon>Linum</taxon>
    </lineage>
</organism>
<feature type="transmembrane region" description="Helical" evidence="1">
    <location>
        <begin position="6"/>
        <end position="24"/>
    </location>
</feature>
<evidence type="ECO:0000256" key="1">
    <source>
        <dbReference type="SAM" id="Phobius"/>
    </source>
</evidence>
<gene>
    <name evidence="2" type="ORF">LITE_LOCUS41579</name>
</gene>
<dbReference type="EMBL" id="CAMGYJ010000009">
    <property type="protein sequence ID" value="CAI0540196.1"/>
    <property type="molecule type" value="Genomic_DNA"/>
</dbReference>
<name>A0AAV0Q5Z3_9ROSI</name>
<comment type="caution">
    <text evidence="2">The sequence shown here is derived from an EMBL/GenBank/DDBJ whole genome shotgun (WGS) entry which is preliminary data.</text>
</comment>
<keyword evidence="3" id="KW-1185">Reference proteome</keyword>